<comment type="similarity">
    <text evidence="8">Belongs to the KAE1 / TsaD family.</text>
</comment>
<dbReference type="InterPro" id="IPR043129">
    <property type="entry name" value="ATPase_NBD"/>
</dbReference>
<reference evidence="10 11" key="1">
    <citation type="journal article" date="2016" name="Nat. Commun.">
        <title>Thousands of microbial genomes shed light on interconnected biogeochemical processes in an aquifer system.</title>
        <authorList>
            <person name="Anantharaman K."/>
            <person name="Brown C.T."/>
            <person name="Hug L.A."/>
            <person name="Sharon I."/>
            <person name="Castelle C.J."/>
            <person name="Probst A.J."/>
            <person name="Thomas B.C."/>
            <person name="Singh A."/>
            <person name="Wilkins M.J."/>
            <person name="Karaoz U."/>
            <person name="Brodie E.L."/>
            <person name="Williams K.H."/>
            <person name="Hubbard S.S."/>
            <person name="Banfield J.F."/>
        </authorList>
    </citation>
    <scope>NUCLEOTIDE SEQUENCE [LARGE SCALE GENOMIC DNA]</scope>
</reference>
<name>A0A1F5G2Y1_9BACT</name>
<evidence type="ECO:0000313" key="11">
    <source>
        <dbReference type="Proteomes" id="UP000176317"/>
    </source>
</evidence>
<dbReference type="Gene3D" id="3.30.420.40">
    <property type="match status" value="2"/>
</dbReference>
<dbReference type="NCBIfam" id="TIGR03723">
    <property type="entry name" value="T6A_TsaD_YgjD"/>
    <property type="match status" value="1"/>
</dbReference>
<dbReference type="PROSITE" id="PS01016">
    <property type="entry name" value="GLYCOPROTEASE"/>
    <property type="match status" value="1"/>
</dbReference>
<keyword evidence="2 8" id="KW-0808">Transferase</keyword>
<evidence type="ECO:0000256" key="2">
    <source>
        <dbReference type="ARBA" id="ARBA00022679"/>
    </source>
</evidence>
<dbReference type="FunFam" id="3.30.420.40:FF:000040">
    <property type="entry name" value="tRNA N6-adenosine threonylcarbamoyltransferase"/>
    <property type="match status" value="1"/>
</dbReference>
<dbReference type="EMBL" id="MFAT01000034">
    <property type="protein sequence ID" value="OGD86236.1"/>
    <property type="molecule type" value="Genomic_DNA"/>
</dbReference>
<feature type="binding site" evidence="8">
    <location>
        <position position="131"/>
    </location>
    <ligand>
        <name>Fe cation</name>
        <dbReference type="ChEBI" id="CHEBI:24875"/>
    </ligand>
</feature>
<dbReference type="Pfam" id="PF00814">
    <property type="entry name" value="TsaD"/>
    <property type="match status" value="2"/>
</dbReference>
<evidence type="ECO:0000313" key="10">
    <source>
        <dbReference type="EMBL" id="OGD86236.1"/>
    </source>
</evidence>
<feature type="binding site" evidence="8">
    <location>
        <position position="212"/>
    </location>
    <ligand>
        <name>substrate</name>
    </ligand>
</feature>
<feature type="binding site" evidence="8">
    <location>
        <position position="195"/>
    </location>
    <ligand>
        <name>substrate</name>
    </ligand>
</feature>
<dbReference type="GO" id="GO:0005737">
    <property type="term" value="C:cytoplasm"/>
    <property type="evidence" value="ECO:0007669"/>
    <property type="project" value="UniProtKB-SubCell"/>
</dbReference>
<keyword evidence="4 8" id="KW-0479">Metal-binding</keyword>
<feature type="binding site" evidence="8">
    <location>
        <position position="305"/>
    </location>
    <ligand>
        <name>substrate</name>
    </ligand>
</feature>
<feature type="binding site" evidence="8">
    <location>
        <begin position="162"/>
        <end position="166"/>
    </location>
    <ligand>
        <name>substrate</name>
    </ligand>
</feature>
<dbReference type="PANTHER" id="PTHR11735">
    <property type="entry name" value="TRNA N6-ADENOSINE THREONYLCARBAMOYLTRANSFERASE"/>
    <property type="match status" value="1"/>
</dbReference>
<comment type="cofactor">
    <cofactor evidence="8">
        <name>Fe(2+)</name>
        <dbReference type="ChEBI" id="CHEBI:29033"/>
    </cofactor>
    <text evidence="8">Binds 1 Fe(2+) ion per subunit.</text>
</comment>
<dbReference type="Proteomes" id="UP000176317">
    <property type="component" value="Unassembled WGS sequence"/>
</dbReference>
<gene>
    <name evidence="8" type="primary">tsaD</name>
    <name evidence="10" type="ORF">A2164_03895</name>
</gene>
<feature type="domain" description="Gcp-like" evidence="9">
    <location>
        <begin position="23"/>
        <end position="66"/>
    </location>
</feature>
<evidence type="ECO:0000256" key="6">
    <source>
        <dbReference type="ARBA" id="ARBA00023315"/>
    </source>
</evidence>
<keyword evidence="6 8" id="KW-0012">Acyltransferase</keyword>
<dbReference type="InterPro" id="IPR017860">
    <property type="entry name" value="Peptidase_M22_CS"/>
</dbReference>
<comment type="function">
    <text evidence="8">Required for the formation of a threonylcarbamoyl group on adenosine at position 37 (t(6)A37) in tRNAs that read codons beginning with adenine. Is involved in the transfer of the threonylcarbamoyl moiety of threonylcarbamoyl-AMP (TC-AMP) to the N6 group of A37, together with TsaE and TsaB. TsaD likely plays a direct catalytic role in this reaction.</text>
</comment>
<evidence type="ECO:0000256" key="8">
    <source>
        <dbReference type="HAMAP-Rule" id="MF_01445"/>
    </source>
</evidence>
<protein>
    <recommendedName>
        <fullName evidence="8">tRNA N6-adenosine threonylcarbamoyltransferase</fullName>
        <ecNumber evidence="8">2.3.1.234</ecNumber>
    </recommendedName>
    <alternativeName>
        <fullName evidence="8">N6-L-threonylcarbamoyladenine synthase</fullName>
        <shortName evidence="8">t(6)A synthase</shortName>
    </alternativeName>
    <alternativeName>
        <fullName evidence="8">t(6)A37 threonylcarbamoyladenosine biosynthesis protein TsaD</fullName>
    </alternativeName>
    <alternativeName>
        <fullName evidence="8">tRNA threonylcarbamoyladenosine biosynthesis protein TsaD</fullName>
    </alternativeName>
</protein>
<evidence type="ECO:0000259" key="9">
    <source>
        <dbReference type="Pfam" id="PF00814"/>
    </source>
</evidence>
<dbReference type="PANTHER" id="PTHR11735:SF6">
    <property type="entry name" value="TRNA N6-ADENOSINE THREONYLCARBAMOYLTRANSFERASE, MITOCHONDRIAL"/>
    <property type="match status" value="1"/>
</dbReference>
<feature type="domain" description="Gcp-like" evidence="9">
    <location>
        <begin position="88"/>
        <end position="339"/>
    </location>
</feature>
<dbReference type="GO" id="GO:0061711">
    <property type="term" value="F:tRNA N(6)-L-threonylcarbamoyladenine synthase activity"/>
    <property type="evidence" value="ECO:0007669"/>
    <property type="project" value="UniProtKB-EC"/>
</dbReference>
<dbReference type="SUPFAM" id="SSF53067">
    <property type="entry name" value="Actin-like ATPase domain"/>
    <property type="match status" value="2"/>
</dbReference>
<comment type="catalytic activity">
    <reaction evidence="7 8">
        <text>L-threonylcarbamoyladenylate + adenosine(37) in tRNA = N(6)-L-threonylcarbamoyladenosine(37) in tRNA + AMP + H(+)</text>
        <dbReference type="Rhea" id="RHEA:37059"/>
        <dbReference type="Rhea" id="RHEA-COMP:10162"/>
        <dbReference type="Rhea" id="RHEA-COMP:10163"/>
        <dbReference type="ChEBI" id="CHEBI:15378"/>
        <dbReference type="ChEBI" id="CHEBI:73682"/>
        <dbReference type="ChEBI" id="CHEBI:74411"/>
        <dbReference type="ChEBI" id="CHEBI:74418"/>
        <dbReference type="ChEBI" id="CHEBI:456215"/>
        <dbReference type="EC" id="2.3.1.234"/>
    </reaction>
</comment>
<evidence type="ECO:0000256" key="3">
    <source>
        <dbReference type="ARBA" id="ARBA00022694"/>
    </source>
</evidence>
<organism evidence="10 11">
    <name type="scientific">Candidatus Curtissbacteria bacterium RBG_13_35_7</name>
    <dbReference type="NCBI Taxonomy" id="1797705"/>
    <lineage>
        <taxon>Bacteria</taxon>
        <taxon>Candidatus Curtissiibacteriota</taxon>
    </lineage>
</organism>
<dbReference type="CDD" id="cd24133">
    <property type="entry name" value="ASKHA_NBD_TsaD_bac"/>
    <property type="match status" value="1"/>
</dbReference>
<feature type="binding site" evidence="8">
    <location>
        <position position="333"/>
    </location>
    <ligand>
        <name>Fe cation</name>
        <dbReference type="ChEBI" id="CHEBI:24875"/>
    </ligand>
</feature>
<evidence type="ECO:0000256" key="7">
    <source>
        <dbReference type="ARBA" id="ARBA00048117"/>
    </source>
</evidence>
<keyword evidence="3 8" id="KW-0819">tRNA processing</keyword>
<dbReference type="AlphaFoldDB" id="A0A1F5G2Y1"/>
<accession>A0A1F5G2Y1</accession>
<sequence length="362" mass="39407">MNILGIESTCDETSASVVKDGQKILSNIVASSVDLQKKYGGVVPEVAAREQIKVIVPVIAEALIKVTQIRNTKFEIRNNLSNPKILNWVKQNLDAIAISYGPGLIGSLLIGVETAKTLAVAFNKPLIKVNHLVGHIYANWLQPMRHSNDQIPNPKFPLIALIVSGGHTDLVLVKGHGDYKLIGTTLDDAAGETFDKVARLLGLPYPGGGEIERLASKFTNSNFQTPKIILPRPMIGSKDLNFSFSGLKTAVFNIMKNDELKIMNKAEIADEVQKAIVDVLVKKTINASQQFDCSTIVIGGGVSANRLLRSQMTDNATRLKIKTFCPSENLCVDNGAVIAVAGFYNQDKIDPQKLEVNPNLHF</sequence>
<comment type="caution">
    <text evidence="10">The sequence shown here is derived from an EMBL/GenBank/DDBJ whole genome shotgun (WGS) entry which is preliminary data.</text>
</comment>
<dbReference type="InterPro" id="IPR000905">
    <property type="entry name" value="Gcp-like_dom"/>
</dbReference>
<feature type="binding site" evidence="8">
    <location>
        <position position="208"/>
    </location>
    <ligand>
        <name>substrate</name>
    </ligand>
</feature>
<dbReference type="GO" id="GO:0002949">
    <property type="term" value="P:tRNA threonylcarbamoyladenosine modification"/>
    <property type="evidence" value="ECO:0007669"/>
    <property type="project" value="UniProtKB-UniRule"/>
</dbReference>
<evidence type="ECO:0000256" key="5">
    <source>
        <dbReference type="ARBA" id="ARBA00023004"/>
    </source>
</evidence>
<evidence type="ECO:0000256" key="4">
    <source>
        <dbReference type="ARBA" id="ARBA00022723"/>
    </source>
</evidence>
<dbReference type="HAMAP" id="MF_01445">
    <property type="entry name" value="TsaD"/>
    <property type="match status" value="1"/>
</dbReference>
<feature type="binding site" evidence="8">
    <location>
        <position position="135"/>
    </location>
    <ligand>
        <name>Fe cation</name>
        <dbReference type="ChEBI" id="CHEBI:24875"/>
    </ligand>
</feature>
<dbReference type="EC" id="2.3.1.234" evidence="8"/>
<keyword evidence="1 8" id="KW-0963">Cytoplasm</keyword>
<dbReference type="PRINTS" id="PR00789">
    <property type="entry name" value="OSIALOPTASE"/>
</dbReference>
<dbReference type="InterPro" id="IPR022450">
    <property type="entry name" value="TsaD"/>
</dbReference>
<comment type="subcellular location">
    <subcellularLocation>
        <location evidence="8">Cytoplasm</location>
    </subcellularLocation>
</comment>
<evidence type="ECO:0000256" key="1">
    <source>
        <dbReference type="ARBA" id="ARBA00022490"/>
    </source>
</evidence>
<keyword evidence="5 8" id="KW-0408">Iron</keyword>
<dbReference type="InterPro" id="IPR017861">
    <property type="entry name" value="KAE1/TsaD"/>
</dbReference>
<dbReference type="NCBIfam" id="TIGR00329">
    <property type="entry name" value="gcp_kae1"/>
    <property type="match status" value="1"/>
</dbReference>
<dbReference type="GO" id="GO:0005506">
    <property type="term" value="F:iron ion binding"/>
    <property type="evidence" value="ECO:0007669"/>
    <property type="project" value="UniProtKB-UniRule"/>
</dbReference>
<proteinExistence type="inferred from homology"/>